<proteinExistence type="predicted"/>
<keyword evidence="3" id="KW-0677">Repeat</keyword>
<evidence type="ECO:0000256" key="1">
    <source>
        <dbReference type="ARBA" id="ARBA00022485"/>
    </source>
</evidence>
<evidence type="ECO:0000256" key="4">
    <source>
        <dbReference type="ARBA" id="ARBA00023004"/>
    </source>
</evidence>
<dbReference type="GO" id="GO:0003954">
    <property type="term" value="F:NADH dehydrogenase activity"/>
    <property type="evidence" value="ECO:0007669"/>
    <property type="project" value="TreeGrafter"/>
</dbReference>
<feature type="domain" description="4Fe-4S ferredoxin-type" evidence="6">
    <location>
        <begin position="31"/>
        <end position="60"/>
    </location>
</feature>
<evidence type="ECO:0000313" key="8">
    <source>
        <dbReference type="Proteomes" id="UP000316282"/>
    </source>
</evidence>
<name>A0A502L9F7_HAEHA</name>
<feature type="domain" description="4Fe-4S ferredoxin-type" evidence="6">
    <location>
        <begin position="66"/>
        <end position="95"/>
    </location>
</feature>
<evidence type="ECO:0000256" key="5">
    <source>
        <dbReference type="ARBA" id="ARBA00023014"/>
    </source>
</evidence>
<sequence>MFKLLKTVLNAGDVTTKYPFKPYEVDPDFRGKPELNSDQCIVCAACTMACPANALTMRTDPETGERTWSLFLGRCIFCGRCEEVCPTKAIRLSQDFELSVSNKQDLYQETTFTTTICHQCGQPFVSHKELNYAVDLFKQTLDNDELIKHKLAVLNTCPTCKRQNSLEKTADMESNMRVKLALFDHVREIAR</sequence>
<evidence type="ECO:0000313" key="7">
    <source>
        <dbReference type="EMBL" id="TPH20622.1"/>
    </source>
</evidence>
<dbReference type="GO" id="GO:0009060">
    <property type="term" value="P:aerobic respiration"/>
    <property type="evidence" value="ECO:0007669"/>
    <property type="project" value="TreeGrafter"/>
</dbReference>
<accession>A0A502L9F7</accession>
<gene>
    <name evidence="7" type="ORF">EUX52_07330</name>
</gene>
<dbReference type="NCBIfam" id="NF009053">
    <property type="entry name" value="PRK12387.1"/>
    <property type="match status" value="1"/>
</dbReference>
<dbReference type="Gene3D" id="3.30.70.3270">
    <property type="match status" value="1"/>
</dbReference>
<dbReference type="SUPFAM" id="SSF54862">
    <property type="entry name" value="4Fe-4S ferredoxins"/>
    <property type="match status" value="1"/>
</dbReference>
<dbReference type="InterPro" id="IPR017900">
    <property type="entry name" value="4Fe4S_Fe_S_CS"/>
</dbReference>
<dbReference type="PROSITE" id="PS51379">
    <property type="entry name" value="4FE4S_FER_2"/>
    <property type="match status" value="2"/>
</dbReference>
<comment type="caution">
    <text evidence="7">The sequence shown here is derived from an EMBL/GenBank/DDBJ whole genome shotgun (WGS) entry which is preliminary data.</text>
</comment>
<dbReference type="EMBL" id="SDPD01000009">
    <property type="protein sequence ID" value="TPH20622.1"/>
    <property type="molecule type" value="Genomic_DNA"/>
</dbReference>
<dbReference type="RefSeq" id="WP_048953581.1">
    <property type="nucleotide sequence ID" value="NZ_SDPD01000009.1"/>
</dbReference>
<dbReference type="InterPro" id="IPR017896">
    <property type="entry name" value="4Fe4S_Fe-S-bd"/>
</dbReference>
<dbReference type="PANTHER" id="PTHR10849:SF35">
    <property type="entry name" value="FORMATE HYDROGENLYASE SUBUNIT 6-RELATED"/>
    <property type="match status" value="1"/>
</dbReference>
<dbReference type="PANTHER" id="PTHR10849">
    <property type="entry name" value="NADH DEHYDROGENASE UBIQUINONE IRON-SULFUR PROTEIN 8, MITOCHONDRIAL"/>
    <property type="match status" value="1"/>
</dbReference>
<evidence type="ECO:0000256" key="2">
    <source>
        <dbReference type="ARBA" id="ARBA00022723"/>
    </source>
</evidence>
<dbReference type="Pfam" id="PF12838">
    <property type="entry name" value="Fer4_7"/>
    <property type="match status" value="1"/>
</dbReference>
<keyword evidence="1" id="KW-0004">4Fe-4S</keyword>
<keyword evidence="4" id="KW-0408">Iron</keyword>
<dbReference type="Proteomes" id="UP000316282">
    <property type="component" value="Unassembled WGS sequence"/>
</dbReference>
<organism evidence="7 8">
    <name type="scientific">Haemophilus haemolyticus</name>
    <dbReference type="NCBI Taxonomy" id="726"/>
    <lineage>
        <taxon>Bacteria</taxon>
        <taxon>Pseudomonadati</taxon>
        <taxon>Pseudomonadota</taxon>
        <taxon>Gammaproteobacteria</taxon>
        <taxon>Pasteurellales</taxon>
        <taxon>Pasteurellaceae</taxon>
        <taxon>Haemophilus</taxon>
    </lineage>
</organism>
<dbReference type="AlphaFoldDB" id="A0A502L9F7"/>
<evidence type="ECO:0000256" key="3">
    <source>
        <dbReference type="ARBA" id="ARBA00022737"/>
    </source>
</evidence>
<evidence type="ECO:0000259" key="6">
    <source>
        <dbReference type="PROSITE" id="PS51379"/>
    </source>
</evidence>
<protein>
    <submittedName>
        <fullName evidence="7">4Fe-4S dicluster domain-containing protein</fullName>
    </submittedName>
</protein>
<dbReference type="PROSITE" id="PS00198">
    <property type="entry name" value="4FE4S_FER_1"/>
    <property type="match status" value="2"/>
</dbReference>
<reference evidence="7 8" key="1">
    <citation type="submission" date="2019-01" db="EMBL/GenBank/DDBJ databases">
        <title>Comparative genomic analysis identifies haemin-independent Haemophilus haemolyticus: a formal re-classification of Haemophilus intermedius.</title>
        <authorList>
            <person name="Harris T.M."/>
            <person name="Price E.P."/>
            <person name="Sarovich D.S."/>
            <person name="Norskov-Lauritsen N."/>
            <person name="Beissbarth J."/>
            <person name="Chang A.B."/>
            <person name="Smith-Vaughan H.C."/>
        </authorList>
    </citation>
    <scope>NUCLEOTIDE SEQUENCE [LARGE SCALE GENOMIC DNA]</scope>
    <source>
        <strain evidence="7 8">60982 B Hi-1</strain>
    </source>
</reference>
<keyword evidence="5" id="KW-0411">Iron-sulfur</keyword>
<dbReference type="InterPro" id="IPR010226">
    <property type="entry name" value="NADH_quinone_OxRdtase_chainI"/>
</dbReference>
<dbReference type="GO" id="GO:0051539">
    <property type="term" value="F:4 iron, 4 sulfur cluster binding"/>
    <property type="evidence" value="ECO:0007669"/>
    <property type="project" value="UniProtKB-KW"/>
</dbReference>
<keyword evidence="2" id="KW-0479">Metal-binding</keyword>
<dbReference type="GO" id="GO:0046872">
    <property type="term" value="F:metal ion binding"/>
    <property type="evidence" value="ECO:0007669"/>
    <property type="project" value="UniProtKB-KW"/>
</dbReference>
<dbReference type="GO" id="GO:0016020">
    <property type="term" value="C:membrane"/>
    <property type="evidence" value="ECO:0007669"/>
    <property type="project" value="InterPro"/>
</dbReference>